<comment type="pathway">
    <text evidence="1">Ketone degradation; acetoin degradation.</text>
</comment>
<evidence type="ECO:0000256" key="5">
    <source>
        <dbReference type="ARBA" id="ARBA00022801"/>
    </source>
</evidence>
<dbReference type="PANTHER" id="PTHR10625">
    <property type="entry name" value="HISTONE DEACETYLASE HDAC1-RELATED"/>
    <property type="match status" value="1"/>
</dbReference>
<keyword evidence="4" id="KW-0006">Acetoin catabolism</keyword>
<reference evidence="8 9" key="1">
    <citation type="submission" date="2019-08" db="EMBL/GenBank/DDBJ databases">
        <title>Pelomicrobium methylotrophicum gen. nov., sp. nov. a moderately thermophilic, facultatively anaerobic, lithoautotrophic and methylotrophic bacterium isolated from a terrestrial mud volcano.</title>
        <authorList>
            <person name="Slobodkina G.B."/>
            <person name="Merkel A.Y."/>
            <person name="Slobodkin A.I."/>
        </authorList>
    </citation>
    <scope>NUCLEOTIDE SEQUENCE [LARGE SCALE GENOMIC DNA]</scope>
    <source>
        <strain evidence="8 9">SM250</strain>
    </source>
</reference>
<dbReference type="InterPro" id="IPR023696">
    <property type="entry name" value="Ureohydrolase_dom_sf"/>
</dbReference>
<dbReference type="CDD" id="cd09994">
    <property type="entry name" value="HDAC_AcuC_like"/>
    <property type="match status" value="1"/>
</dbReference>
<dbReference type="AlphaFoldDB" id="A0A5C7EW34"/>
<feature type="region of interest" description="Disordered" evidence="6">
    <location>
        <begin position="1"/>
        <end position="48"/>
    </location>
</feature>
<name>A0A5C7EW34_9PROT</name>
<evidence type="ECO:0000256" key="6">
    <source>
        <dbReference type="SAM" id="MobiDB-lite"/>
    </source>
</evidence>
<evidence type="ECO:0000256" key="4">
    <source>
        <dbReference type="ARBA" id="ARBA00022627"/>
    </source>
</evidence>
<protein>
    <recommendedName>
        <fullName evidence="3">Acetoin utilization protein AcuC</fullName>
    </recommendedName>
</protein>
<dbReference type="GO" id="GO:0016787">
    <property type="term" value="F:hydrolase activity"/>
    <property type="evidence" value="ECO:0007669"/>
    <property type="project" value="UniProtKB-KW"/>
</dbReference>
<dbReference type="Pfam" id="PF00850">
    <property type="entry name" value="Hist_deacetyl"/>
    <property type="match status" value="1"/>
</dbReference>
<dbReference type="SUPFAM" id="SSF52768">
    <property type="entry name" value="Arginase/deacetylase"/>
    <property type="match status" value="1"/>
</dbReference>
<dbReference type="InterPro" id="IPR037138">
    <property type="entry name" value="His_deacetylse_dom_sf"/>
</dbReference>
<gene>
    <name evidence="8" type="ORF">FR698_11250</name>
</gene>
<dbReference type="PRINTS" id="PR01271">
    <property type="entry name" value="HISDACETLASE"/>
</dbReference>
<keyword evidence="5" id="KW-0378">Hydrolase</keyword>
<comment type="similarity">
    <text evidence="2">Belongs to the histone deacetylase family.</text>
</comment>
<dbReference type="InterPro" id="IPR000286">
    <property type="entry name" value="HDACs"/>
</dbReference>
<dbReference type="PRINTS" id="PR01270">
    <property type="entry name" value="HDASUPER"/>
</dbReference>
<dbReference type="GO" id="GO:0040029">
    <property type="term" value="P:epigenetic regulation of gene expression"/>
    <property type="evidence" value="ECO:0007669"/>
    <property type="project" value="TreeGrafter"/>
</dbReference>
<accession>A0A5C7EW34</accession>
<dbReference type="OrthoDB" id="9808367at2"/>
<proteinExistence type="inferred from homology"/>
<dbReference type="GO" id="GO:0004407">
    <property type="term" value="F:histone deacetylase activity"/>
    <property type="evidence" value="ECO:0007669"/>
    <property type="project" value="InterPro"/>
</dbReference>
<dbReference type="Gene3D" id="3.40.800.20">
    <property type="entry name" value="Histone deacetylase domain"/>
    <property type="match status" value="1"/>
</dbReference>
<evidence type="ECO:0000313" key="9">
    <source>
        <dbReference type="Proteomes" id="UP000321201"/>
    </source>
</evidence>
<organism evidence="8 9">
    <name type="scientific">Pelomicrobium methylotrophicum</name>
    <dbReference type="NCBI Taxonomy" id="2602750"/>
    <lineage>
        <taxon>Bacteria</taxon>
        <taxon>Pseudomonadati</taxon>
        <taxon>Pseudomonadota</taxon>
        <taxon>Hydrogenophilia</taxon>
        <taxon>Hydrogenophilia incertae sedis</taxon>
        <taxon>Pelomicrobium</taxon>
    </lineage>
</organism>
<keyword evidence="9" id="KW-1185">Reference proteome</keyword>
<evidence type="ECO:0000256" key="1">
    <source>
        <dbReference type="ARBA" id="ARBA00005101"/>
    </source>
</evidence>
<dbReference type="Proteomes" id="UP000321201">
    <property type="component" value="Unassembled WGS sequence"/>
</dbReference>
<evidence type="ECO:0000313" key="8">
    <source>
        <dbReference type="EMBL" id="TXF11284.1"/>
    </source>
</evidence>
<dbReference type="PANTHER" id="PTHR10625:SF10">
    <property type="entry name" value="HISTONE DEACETYLASE HDAC1"/>
    <property type="match status" value="1"/>
</dbReference>
<dbReference type="InterPro" id="IPR023801">
    <property type="entry name" value="His_deacetylse_dom"/>
</dbReference>
<dbReference type="UniPathway" id="UPA00040"/>
<dbReference type="InParanoid" id="A0A5C7EW34"/>
<dbReference type="InterPro" id="IPR003084">
    <property type="entry name" value="HDAC_I/II"/>
</dbReference>
<dbReference type="EMBL" id="VPFL01000015">
    <property type="protein sequence ID" value="TXF11284.1"/>
    <property type="molecule type" value="Genomic_DNA"/>
</dbReference>
<evidence type="ECO:0000256" key="3">
    <source>
        <dbReference type="ARBA" id="ARBA00020218"/>
    </source>
</evidence>
<dbReference type="GO" id="GO:0045150">
    <property type="term" value="P:acetoin catabolic process"/>
    <property type="evidence" value="ECO:0007669"/>
    <property type="project" value="UniProtKB-UniPathway"/>
</dbReference>
<dbReference type="InterPro" id="IPR003085">
    <property type="entry name" value="AcuC"/>
</dbReference>
<feature type="domain" description="Histone deacetylase" evidence="7">
    <location>
        <begin position="57"/>
        <end position="352"/>
    </location>
</feature>
<comment type="caution">
    <text evidence="8">The sequence shown here is derived from an EMBL/GenBank/DDBJ whole genome shotgun (WGS) entry which is preliminary data.</text>
</comment>
<evidence type="ECO:0000259" key="7">
    <source>
        <dbReference type="Pfam" id="PF00850"/>
    </source>
</evidence>
<sequence length="420" mass="46085">MTATDEAGRRRGNSPRGCILPLGDQVQSPRRDDPTSNPKATFIGSRGDDGRAYGENHPLAIPRVSLTQSLIHAYGALSEAEFVPARKAADYELEWFHSPDYVAAMKRSEALGRVKSIHRVRYRLGTLENPYFERFFTIAATATGASIQAAEAVLAGRIAFNPAGGMHHARPDHARGFCYFNDPVLAILRLRREGLRVLYVDLDAHHGDGVEEAFADDPEVLTLSLHMDTAYAYPHRGGRLEDAGTPAGAHTTVNVPLPLETHDAEYRLLFDAVWDPVLERFAPDAIVLQAGTDILAADPLGKLKVSTQCFLEVCAQVLRTAPRHADGTPRLLVTGGGGYHPLLLARAWTGLWGLLSGRALPEAIPPEGAELLRAVGWDQDEDAPHDPRLFESRLDSPEVRPVRPEVADLARRIRRHPFLA</sequence>
<evidence type="ECO:0000256" key="2">
    <source>
        <dbReference type="ARBA" id="ARBA00005947"/>
    </source>
</evidence>